<dbReference type="RefSeq" id="WP_204056359.1">
    <property type="nucleotide sequence ID" value="NZ_BAAAGP010000002.1"/>
</dbReference>
<proteinExistence type="predicted"/>
<comment type="caution">
    <text evidence="2">The sequence shown here is derived from an EMBL/GenBank/DDBJ whole genome shotgun (WGS) entry which is preliminary data.</text>
</comment>
<keyword evidence="1" id="KW-0732">Signal</keyword>
<feature type="chain" id="PRO_5046338912" description="Lipoprotein" evidence="1">
    <location>
        <begin position="33"/>
        <end position="148"/>
    </location>
</feature>
<dbReference type="PROSITE" id="PS51257">
    <property type="entry name" value="PROKAR_LIPOPROTEIN"/>
    <property type="match status" value="1"/>
</dbReference>
<reference evidence="2 3" key="1">
    <citation type="submission" date="2021-01" db="EMBL/GenBank/DDBJ databases">
        <title>Whole genome shotgun sequence of Microbispora corallina NBRC 16416.</title>
        <authorList>
            <person name="Komaki H."/>
            <person name="Tamura T."/>
        </authorList>
    </citation>
    <scope>NUCLEOTIDE SEQUENCE [LARGE SCALE GENOMIC DNA]</scope>
    <source>
        <strain evidence="2 3">NBRC 16416</strain>
    </source>
</reference>
<keyword evidence="3" id="KW-1185">Reference proteome</keyword>
<accession>A0ABQ4FVJ2</accession>
<evidence type="ECO:0000313" key="3">
    <source>
        <dbReference type="Proteomes" id="UP000603904"/>
    </source>
</evidence>
<dbReference type="Proteomes" id="UP000603904">
    <property type="component" value="Unassembled WGS sequence"/>
</dbReference>
<dbReference type="EMBL" id="BOOC01000005">
    <property type="protein sequence ID" value="GIH38748.1"/>
    <property type="molecule type" value="Genomic_DNA"/>
</dbReference>
<evidence type="ECO:0008006" key="4">
    <source>
        <dbReference type="Google" id="ProtNLM"/>
    </source>
</evidence>
<name>A0ABQ4FVJ2_9ACTN</name>
<gene>
    <name evidence="2" type="ORF">Mco01_17480</name>
</gene>
<sequence length="148" mass="15502">MRLPSPTVRPAATAACALTVAALGLAAAGCGAPETAAAGEPPIYVLNFHHTERGRADRRPADLVLSEFSTLTKVTWRTWGPSGATGAGKLSGTWCLPRCATAPYDATVTLSAVVPVRGNGYFTRYRVRARLPADERAQADLDGVLPTP</sequence>
<feature type="signal peptide" evidence="1">
    <location>
        <begin position="1"/>
        <end position="32"/>
    </location>
</feature>
<protein>
    <recommendedName>
        <fullName evidence="4">Lipoprotein</fullName>
    </recommendedName>
</protein>
<evidence type="ECO:0000256" key="1">
    <source>
        <dbReference type="SAM" id="SignalP"/>
    </source>
</evidence>
<organism evidence="2 3">
    <name type="scientific">Microbispora corallina</name>
    <dbReference type="NCBI Taxonomy" id="83302"/>
    <lineage>
        <taxon>Bacteria</taxon>
        <taxon>Bacillati</taxon>
        <taxon>Actinomycetota</taxon>
        <taxon>Actinomycetes</taxon>
        <taxon>Streptosporangiales</taxon>
        <taxon>Streptosporangiaceae</taxon>
        <taxon>Microbispora</taxon>
    </lineage>
</organism>
<evidence type="ECO:0000313" key="2">
    <source>
        <dbReference type="EMBL" id="GIH38748.1"/>
    </source>
</evidence>